<name>A0A372MGT8_9SPIR</name>
<evidence type="ECO:0000256" key="1">
    <source>
        <dbReference type="ARBA" id="ARBA00008007"/>
    </source>
</evidence>
<dbReference type="CDD" id="cd06223">
    <property type="entry name" value="PRTases_typeI"/>
    <property type="match status" value="1"/>
</dbReference>
<dbReference type="PANTHER" id="PTHR47505">
    <property type="entry name" value="DNA UTILIZATION PROTEIN YHGH"/>
    <property type="match status" value="1"/>
</dbReference>
<evidence type="ECO:0000313" key="2">
    <source>
        <dbReference type="EMBL" id="RFU94608.1"/>
    </source>
</evidence>
<organism evidence="2 3">
    <name type="scientific">Sphaerochaeta halotolerans</name>
    <dbReference type="NCBI Taxonomy" id="2293840"/>
    <lineage>
        <taxon>Bacteria</taxon>
        <taxon>Pseudomonadati</taxon>
        <taxon>Spirochaetota</taxon>
        <taxon>Spirochaetia</taxon>
        <taxon>Spirochaetales</taxon>
        <taxon>Sphaerochaetaceae</taxon>
        <taxon>Sphaerochaeta</taxon>
    </lineage>
</organism>
<proteinExistence type="inferred from homology"/>
<reference evidence="3" key="1">
    <citation type="submission" date="2018-08" db="EMBL/GenBank/DDBJ databases">
        <authorList>
            <person name="Grouzdev D.S."/>
            <person name="Krutkina M.S."/>
        </authorList>
    </citation>
    <scope>NUCLEOTIDE SEQUENCE [LARGE SCALE GENOMIC DNA]</scope>
    <source>
        <strain evidence="3">4-11</strain>
    </source>
</reference>
<protein>
    <submittedName>
        <fullName evidence="2">ComF family protein</fullName>
    </submittedName>
</protein>
<dbReference type="PANTHER" id="PTHR47505:SF1">
    <property type="entry name" value="DNA UTILIZATION PROTEIN YHGH"/>
    <property type="match status" value="1"/>
</dbReference>
<dbReference type="AlphaFoldDB" id="A0A372MGT8"/>
<gene>
    <name evidence="2" type="ORF">DYP60_08830</name>
</gene>
<dbReference type="Proteomes" id="UP000264002">
    <property type="component" value="Unassembled WGS sequence"/>
</dbReference>
<dbReference type="InterPro" id="IPR000836">
    <property type="entry name" value="PRTase_dom"/>
</dbReference>
<sequence>MCKTLSDATLCPSCAQSIRKAGYAFLFKHRCPVCGNPVLDSSYVCPVCTTGMLAYGPYEKTLASLIRRYKFGGEIALAPLLAGLYLPLLSSLESPLLLPIPCSREGYKRRGFDQMEVITSYLARREGYAQLSLFTKHKGTQYKLLSKEQRSLEHALQLTSSRRKKERFSQFLSDGYTAVLLDDVATTGTTSNQARELLRSCFGCNATIVVLADV</sequence>
<evidence type="ECO:0000313" key="3">
    <source>
        <dbReference type="Proteomes" id="UP000264002"/>
    </source>
</evidence>
<dbReference type="Gene3D" id="3.40.50.2020">
    <property type="match status" value="1"/>
</dbReference>
<comment type="caution">
    <text evidence="2">The sequence shown here is derived from an EMBL/GenBank/DDBJ whole genome shotgun (WGS) entry which is preliminary data.</text>
</comment>
<accession>A0A372MGT8</accession>
<keyword evidence="3" id="KW-1185">Reference proteome</keyword>
<dbReference type="EMBL" id="QUWK01000008">
    <property type="protein sequence ID" value="RFU94608.1"/>
    <property type="molecule type" value="Genomic_DNA"/>
</dbReference>
<dbReference type="InterPro" id="IPR029057">
    <property type="entry name" value="PRTase-like"/>
</dbReference>
<comment type="similarity">
    <text evidence="1">Belongs to the ComF/GntX family.</text>
</comment>
<dbReference type="InterPro" id="IPR051910">
    <property type="entry name" value="ComF/GntX_DNA_util-trans"/>
</dbReference>
<dbReference type="SUPFAM" id="SSF53271">
    <property type="entry name" value="PRTase-like"/>
    <property type="match status" value="1"/>
</dbReference>
<reference evidence="2 3" key="2">
    <citation type="submission" date="2018-09" db="EMBL/GenBank/DDBJ databases">
        <title>Genome of Sphaerochaeta halotolerans strain 4-11.</title>
        <authorList>
            <person name="Nazina T.N."/>
            <person name="Sokolova D.S."/>
        </authorList>
    </citation>
    <scope>NUCLEOTIDE SEQUENCE [LARGE SCALE GENOMIC DNA]</scope>
    <source>
        <strain evidence="2 3">4-11</strain>
    </source>
</reference>
<dbReference type="RefSeq" id="WP_117330642.1">
    <property type="nucleotide sequence ID" value="NZ_QUWK01000008.1"/>
</dbReference>